<comment type="caution">
    <text evidence="10">The sequence shown here is derived from an EMBL/GenBank/DDBJ whole genome shotgun (WGS) entry which is preliminary data.</text>
</comment>
<comment type="subcellular location">
    <subcellularLocation>
        <location evidence="6">Mitochondrion</location>
    </subcellularLocation>
</comment>
<dbReference type="GO" id="GO:0005739">
    <property type="term" value="C:mitochondrion"/>
    <property type="evidence" value="ECO:0007669"/>
    <property type="project" value="UniProtKB-SubCell"/>
</dbReference>
<gene>
    <name evidence="10" type="primary">LAT1</name>
    <name evidence="10" type="ORF">HDU87_007097</name>
</gene>
<dbReference type="PROSITE" id="PS51826">
    <property type="entry name" value="PSBD"/>
    <property type="match status" value="1"/>
</dbReference>
<keyword evidence="10" id="KW-0670">Pyruvate</keyword>
<dbReference type="InterPro" id="IPR003016">
    <property type="entry name" value="2-oxoA_DH_lipoyl-BS"/>
</dbReference>
<dbReference type="InterPro" id="IPR036625">
    <property type="entry name" value="E3-bd_dom_sf"/>
</dbReference>
<dbReference type="SUPFAM" id="SSF52777">
    <property type="entry name" value="CoA-dependent acyltransferases"/>
    <property type="match status" value="1"/>
</dbReference>
<keyword evidence="2 6" id="KW-0808">Transferase</keyword>
<dbReference type="NCBIfam" id="TIGR01349">
    <property type="entry name" value="PDHac_trf_mito"/>
    <property type="match status" value="1"/>
</dbReference>
<feature type="region of interest" description="Disordered" evidence="7">
    <location>
        <begin position="178"/>
        <end position="241"/>
    </location>
</feature>
<reference evidence="10" key="1">
    <citation type="submission" date="2020-05" db="EMBL/GenBank/DDBJ databases">
        <title>Phylogenomic resolution of chytrid fungi.</title>
        <authorList>
            <person name="Stajich J.E."/>
            <person name="Amses K."/>
            <person name="Simmons R."/>
            <person name="Seto K."/>
            <person name="Myers J."/>
            <person name="Bonds A."/>
            <person name="Quandt C.A."/>
            <person name="Barry K."/>
            <person name="Liu P."/>
            <person name="Grigoriev I."/>
            <person name="Longcore J.E."/>
            <person name="James T.Y."/>
        </authorList>
    </citation>
    <scope>NUCLEOTIDE SEQUENCE</scope>
    <source>
        <strain evidence="10">JEL0379</strain>
    </source>
</reference>
<comment type="similarity">
    <text evidence="1 6">Belongs to the 2-oxoacid dehydrogenase family.</text>
</comment>
<evidence type="ECO:0000259" key="9">
    <source>
        <dbReference type="PROSITE" id="PS51826"/>
    </source>
</evidence>
<evidence type="ECO:0000259" key="8">
    <source>
        <dbReference type="PROSITE" id="PS50968"/>
    </source>
</evidence>
<feature type="compositionally biased region" description="Basic and acidic residues" evidence="7">
    <location>
        <begin position="189"/>
        <end position="236"/>
    </location>
</feature>
<comment type="function">
    <text evidence="6">The pyruvate dehydrogenase complex catalyzes the overall conversion of pyruvate to acetyl-CoA and CO(2).</text>
</comment>
<dbReference type="Pfam" id="PF02817">
    <property type="entry name" value="E3_binding"/>
    <property type="match status" value="1"/>
</dbReference>
<dbReference type="InterPro" id="IPR000089">
    <property type="entry name" value="Biotin_lipoyl"/>
</dbReference>
<name>A0AAD5XQ24_9FUNG</name>
<protein>
    <recommendedName>
        <fullName evidence="6">Acetyltransferase component of pyruvate dehydrogenase complex</fullName>
        <ecNumber evidence="6">2.3.1.12</ecNumber>
    </recommendedName>
</protein>
<dbReference type="InterPro" id="IPR004167">
    <property type="entry name" value="PSBD"/>
</dbReference>
<dbReference type="PANTHER" id="PTHR23151">
    <property type="entry name" value="DIHYDROLIPOAMIDE ACETYL/SUCCINYL-TRANSFERASE-RELATED"/>
    <property type="match status" value="1"/>
</dbReference>
<dbReference type="InterPro" id="IPR011053">
    <property type="entry name" value="Single_hybrid_motif"/>
</dbReference>
<dbReference type="EC" id="2.3.1.12" evidence="6"/>
<dbReference type="GO" id="GO:0006086">
    <property type="term" value="P:pyruvate decarboxylation to acetyl-CoA"/>
    <property type="evidence" value="ECO:0007669"/>
    <property type="project" value="InterPro"/>
</dbReference>
<evidence type="ECO:0000256" key="3">
    <source>
        <dbReference type="ARBA" id="ARBA00022823"/>
    </source>
</evidence>
<proteinExistence type="inferred from homology"/>
<dbReference type="InterPro" id="IPR006257">
    <property type="entry name" value="LAT1"/>
</dbReference>
<dbReference type="InterPro" id="IPR023213">
    <property type="entry name" value="CAT-like_dom_sf"/>
</dbReference>
<dbReference type="InterPro" id="IPR045257">
    <property type="entry name" value="E2/Pdx1"/>
</dbReference>
<accession>A0AAD5XQ24</accession>
<evidence type="ECO:0000256" key="7">
    <source>
        <dbReference type="SAM" id="MobiDB-lite"/>
    </source>
</evidence>
<dbReference type="PANTHER" id="PTHR23151:SF90">
    <property type="entry name" value="DIHYDROLIPOYLLYSINE-RESIDUE ACETYLTRANSFERASE COMPONENT OF PYRUVATE DEHYDROGENASE COMPLEX, MITOCHONDRIAL-RELATED"/>
    <property type="match status" value="1"/>
</dbReference>
<evidence type="ECO:0000256" key="5">
    <source>
        <dbReference type="ARBA" id="ARBA00023315"/>
    </source>
</evidence>
<dbReference type="Gene3D" id="2.40.50.100">
    <property type="match status" value="1"/>
</dbReference>
<evidence type="ECO:0000256" key="4">
    <source>
        <dbReference type="ARBA" id="ARBA00022946"/>
    </source>
</evidence>
<evidence type="ECO:0000313" key="10">
    <source>
        <dbReference type="EMBL" id="KAJ3174506.1"/>
    </source>
</evidence>
<dbReference type="Pfam" id="PF00364">
    <property type="entry name" value="Biotin_lipoyl"/>
    <property type="match status" value="1"/>
</dbReference>
<dbReference type="PROSITE" id="PS00189">
    <property type="entry name" value="LIPOYL"/>
    <property type="match status" value="1"/>
</dbReference>
<keyword evidence="4" id="KW-0809">Transit peptide</keyword>
<evidence type="ECO:0000256" key="6">
    <source>
        <dbReference type="RuleBase" id="RU361137"/>
    </source>
</evidence>
<keyword evidence="5 6" id="KW-0012">Acyltransferase</keyword>
<dbReference type="GO" id="GO:0045254">
    <property type="term" value="C:pyruvate dehydrogenase complex"/>
    <property type="evidence" value="ECO:0007669"/>
    <property type="project" value="UniProtKB-UniRule"/>
</dbReference>
<dbReference type="PROSITE" id="PS50968">
    <property type="entry name" value="BIOTINYL_LIPOYL"/>
    <property type="match status" value="1"/>
</dbReference>
<dbReference type="EMBL" id="JADGJQ010000064">
    <property type="protein sequence ID" value="KAJ3174506.1"/>
    <property type="molecule type" value="Genomic_DNA"/>
</dbReference>
<organism evidence="10 11">
    <name type="scientific">Geranomyces variabilis</name>
    <dbReference type="NCBI Taxonomy" id="109894"/>
    <lineage>
        <taxon>Eukaryota</taxon>
        <taxon>Fungi</taxon>
        <taxon>Fungi incertae sedis</taxon>
        <taxon>Chytridiomycota</taxon>
        <taxon>Chytridiomycota incertae sedis</taxon>
        <taxon>Chytridiomycetes</taxon>
        <taxon>Spizellomycetales</taxon>
        <taxon>Powellomycetaceae</taxon>
        <taxon>Geranomyces</taxon>
    </lineage>
</organism>
<dbReference type="Gene3D" id="4.10.320.10">
    <property type="entry name" value="E3-binding domain"/>
    <property type="match status" value="1"/>
</dbReference>
<keyword evidence="3 6" id="KW-0450">Lipoyl</keyword>
<evidence type="ECO:0000256" key="1">
    <source>
        <dbReference type="ARBA" id="ARBA00007317"/>
    </source>
</evidence>
<dbReference type="CDD" id="cd06849">
    <property type="entry name" value="lipoyl_domain"/>
    <property type="match status" value="1"/>
</dbReference>
<dbReference type="SUPFAM" id="SSF47005">
    <property type="entry name" value="Peripheral subunit-binding domain of 2-oxo acid dehydrogenase complex"/>
    <property type="match status" value="1"/>
</dbReference>
<dbReference type="Proteomes" id="UP001212152">
    <property type="component" value="Unassembled WGS sequence"/>
</dbReference>
<evidence type="ECO:0000256" key="2">
    <source>
        <dbReference type="ARBA" id="ARBA00022679"/>
    </source>
</evidence>
<keyword evidence="11" id="KW-1185">Reference proteome</keyword>
<dbReference type="AlphaFoldDB" id="A0AAD5XQ24"/>
<dbReference type="GO" id="GO:0004742">
    <property type="term" value="F:dihydrolipoyllysine-residue acetyltransferase activity"/>
    <property type="evidence" value="ECO:0007669"/>
    <property type="project" value="UniProtKB-UniRule"/>
</dbReference>
<dbReference type="Gene3D" id="3.30.559.10">
    <property type="entry name" value="Chloramphenicol acetyltransferase-like domain"/>
    <property type="match status" value="1"/>
</dbReference>
<comment type="cofactor">
    <cofactor evidence="6">
        <name>(R)-lipoate</name>
        <dbReference type="ChEBI" id="CHEBI:83088"/>
    </cofactor>
    <text evidence="6">Binds 1 lipoyl cofactor covalently.</text>
</comment>
<dbReference type="Pfam" id="PF00198">
    <property type="entry name" value="2-oxoacid_dh"/>
    <property type="match status" value="1"/>
</dbReference>
<feature type="domain" description="Peripheral subunit-binding (PSBD)" evidence="9">
    <location>
        <begin position="236"/>
        <end position="273"/>
    </location>
</feature>
<comment type="catalytic activity">
    <reaction evidence="6">
        <text>N(6)-[(R)-dihydrolipoyl]-L-lysyl-[protein] + acetyl-CoA = N(6)-[(R)-S(8)-acetyldihydrolipoyl]-L-lysyl-[protein] + CoA</text>
        <dbReference type="Rhea" id="RHEA:17017"/>
        <dbReference type="Rhea" id="RHEA-COMP:10475"/>
        <dbReference type="Rhea" id="RHEA-COMP:10478"/>
        <dbReference type="ChEBI" id="CHEBI:57287"/>
        <dbReference type="ChEBI" id="CHEBI:57288"/>
        <dbReference type="ChEBI" id="CHEBI:83100"/>
        <dbReference type="ChEBI" id="CHEBI:83111"/>
        <dbReference type="EC" id="2.3.1.12"/>
    </reaction>
</comment>
<sequence>MHVAAFRSLPARAAVLRASPLAGCARLACVNTTTSSAAAAVSSRAAFSTYCLRPRTTAVASRTAAARARQPSSHSAFSVRGYASDSYPPHTVLNMPALSPTMTAGNLGQWAKKIGDEIVPGDVLIEVETDKATMDFECQDEGFLAKIFVESGEKDVPVGRPIGVLVESKDDIEKFADFKPESAPAAPAKSKEKQSTDEAKEEEPKEEKAPKEKESKEDAAKKESAPAKSSSSDRVKASPMAKTLAAEKGIDLSTVKGTGPDGRIVKEDILNYKAPAAAAPSKAASSGKGAPAAAPGAAYVDIPLSNVRKVIASRLLESKQTIPHYYLTQEINVDKILKLREVLNSQANGKYKLSVNDFVIKASALALKAVPEVNSSWQGSTIRQFNNADIAVAVATDNGLITPIVTSAEHRGLSTISTTVKELAARARINKLQPNEYQGGTFTISNLGMYGISHFTAIINPPHSSILAVGGATDKLVLDDAEERGFRNTKVMNVTLSCDHRVVDGAVGSKWLGVFKGLIENPLTMLL</sequence>
<dbReference type="InterPro" id="IPR001078">
    <property type="entry name" value="2-oxoacid_DH_actylTfrase"/>
</dbReference>
<dbReference type="FunFam" id="3.30.559.10:FF:000003">
    <property type="entry name" value="Acetyltransferase component of pyruvate dehydrogenase complex"/>
    <property type="match status" value="1"/>
</dbReference>
<feature type="domain" description="Lipoyl-binding" evidence="8">
    <location>
        <begin position="90"/>
        <end position="169"/>
    </location>
</feature>
<evidence type="ECO:0000313" key="11">
    <source>
        <dbReference type="Proteomes" id="UP001212152"/>
    </source>
</evidence>
<dbReference type="SUPFAM" id="SSF51230">
    <property type="entry name" value="Single hybrid motif"/>
    <property type="match status" value="1"/>
</dbReference>
<dbReference type="FunFam" id="2.40.50.100:FF:000010">
    <property type="entry name" value="Acetyltransferase component of pyruvate dehydrogenase complex"/>
    <property type="match status" value="1"/>
</dbReference>